<protein>
    <recommendedName>
        <fullName evidence="3">Polysaccharide lyase</fullName>
    </recommendedName>
</protein>
<dbReference type="Proteomes" id="UP000198224">
    <property type="component" value="Chromosome I"/>
</dbReference>
<keyword evidence="2" id="KW-1185">Reference proteome</keyword>
<dbReference type="RefSeq" id="WP_088988922.1">
    <property type="nucleotide sequence ID" value="NZ_LT607409.1"/>
</dbReference>
<dbReference type="Pfam" id="PF19559">
    <property type="entry name" value="DUF6081"/>
    <property type="match status" value="1"/>
</dbReference>
<proteinExistence type="predicted"/>
<name>A0A1C4XGW4_9ACTN</name>
<sequence length="272" mass="29363">MTAPTAQQLFEDDFTDGVRSGAGAPWRLRPVDALPTGDGVVRTTPDGLVVVPTGVDARSGAPAFAQPATPVQHLRWAAFTTHVSPSGRPGFETVDGHLLTVSADVALRGFGLDTHPYDDVADATVDIRLGAGGLISVDLESGIVFDFFLTHHRLYAVYERLELRPEARFAAFTYAVPVADRRPEQVHRLEVSFERATGTARWRVDGAEVLSVDRVGTRCLDAAYLKRDNGGVEESVLPGQFSYGLGLFADRMYGQGVELSAGRLRVTAVPRS</sequence>
<gene>
    <name evidence="1" type="ORF">GA0070612_3577</name>
</gene>
<dbReference type="AlphaFoldDB" id="A0A1C4XGW4"/>
<dbReference type="InterPro" id="IPR045727">
    <property type="entry name" value="DUF6081"/>
</dbReference>
<reference evidence="2" key="1">
    <citation type="submission" date="2016-06" db="EMBL/GenBank/DDBJ databases">
        <authorList>
            <person name="Varghese N."/>
            <person name="Submissions Spin"/>
        </authorList>
    </citation>
    <scope>NUCLEOTIDE SEQUENCE [LARGE SCALE GENOMIC DNA]</scope>
    <source>
        <strain evidence="2">DSM 45160</strain>
    </source>
</reference>
<evidence type="ECO:0008006" key="3">
    <source>
        <dbReference type="Google" id="ProtNLM"/>
    </source>
</evidence>
<accession>A0A1C4XGW4</accession>
<organism evidence="1 2">
    <name type="scientific">Micromonospora chokoriensis</name>
    <dbReference type="NCBI Taxonomy" id="356851"/>
    <lineage>
        <taxon>Bacteria</taxon>
        <taxon>Bacillati</taxon>
        <taxon>Actinomycetota</taxon>
        <taxon>Actinomycetes</taxon>
        <taxon>Micromonosporales</taxon>
        <taxon>Micromonosporaceae</taxon>
        <taxon>Micromonospora</taxon>
    </lineage>
</organism>
<evidence type="ECO:0000313" key="2">
    <source>
        <dbReference type="Proteomes" id="UP000198224"/>
    </source>
</evidence>
<dbReference type="EMBL" id="LT607409">
    <property type="protein sequence ID" value="SCF07596.1"/>
    <property type="molecule type" value="Genomic_DNA"/>
</dbReference>
<evidence type="ECO:0000313" key="1">
    <source>
        <dbReference type="EMBL" id="SCF07596.1"/>
    </source>
</evidence>